<keyword evidence="8 14" id="KW-1133">Transmembrane helix</keyword>
<feature type="binding site" description="axial binding residue" evidence="13">
    <location>
        <position position="478"/>
    </location>
    <ligand>
        <name>heme</name>
        <dbReference type="ChEBI" id="CHEBI:30413"/>
    </ligand>
    <ligandPart>
        <name>Fe</name>
        <dbReference type="ChEBI" id="CHEBI:18248"/>
    </ligandPart>
</feature>
<dbReference type="GO" id="GO:0005506">
    <property type="term" value="F:iron ion binding"/>
    <property type="evidence" value="ECO:0007669"/>
    <property type="project" value="InterPro"/>
</dbReference>
<evidence type="ECO:0000256" key="1">
    <source>
        <dbReference type="ARBA" id="ARBA00001971"/>
    </source>
</evidence>
<dbReference type="InterPro" id="IPR002401">
    <property type="entry name" value="Cyt_P450_E_grp-I"/>
</dbReference>
<dbReference type="InterPro" id="IPR036396">
    <property type="entry name" value="Cyt_P450_sf"/>
</dbReference>
<dbReference type="PANTHER" id="PTHR24305:SF166">
    <property type="entry name" value="CYTOCHROME P450 12A4, MITOCHONDRIAL-RELATED"/>
    <property type="match status" value="1"/>
</dbReference>
<evidence type="ECO:0000256" key="10">
    <source>
        <dbReference type="ARBA" id="ARBA00023004"/>
    </source>
</evidence>
<evidence type="ECO:0000256" key="7">
    <source>
        <dbReference type="ARBA" id="ARBA00022723"/>
    </source>
</evidence>
<evidence type="ECO:0000256" key="8">
    <source>
        <dbReference type="ARBA" id="ARBA00022989"/>
    </source>
</evidence>
<evidence type="ECO:0000256" key="14">
    <source>
        <dbReference type="SAM" id="Phobius"/>
    </source>
</evidence>
<evidence type="ECO:0000256" key="6">
    <source>
        <dbReference type="ARBA" id="ARBA00022692"/>
    </source>
</evidence>
<comment type="similarity">
    <text evidence="4">Belongs to the cytochrome P450 family.</text>
</comment>
<dbReference type="PRINTS" id="PR00463">
    <property type="entry name" value="EP450I"/>
</dbReference>
<keyword evidence="5 13" id="KW-0349">Heme</keyword>
<accession>A0AAD7KA12</accession>
<sequence length="542" mass="61213">MVVASDLLLPLLGSVICYGLFRVASFLYREFTSPLRLYDLPGPRSPSLWYGSFNELAADQHLMDSWREKYGRNFQFRGLFNISELHTSDPKAMAHIVGNTVTYQKSPASRYNISRMLGNGILAVELDEHKYQRKIMTPAFGVKHTRDLTPVFVQHANELRDYWIAELAKENDVGRMDVFAWLRRTALDVIGETGFNYKFDSLNPNGKPSEMMEALTKLFHSSGSQRNFVFRFAQANFPILRFLPMPNRDAKIFFAAQKRLFEIGAKLVAESKTYIEAAGGEKNAGSRQDLLSLLMRANLATDLPESERLTDEAVIAQVPSFVVAGHENTSSGTAWTLHQLTLNPEIQSKLREELLAVPSETPTFEQLNAIPYLENVIRETMRLHAPVDFTGRMVMEDDVLPLQTPFVDKKGKIHTGIPVRKGQKIHMPIRALNVDKSLWGEDAEEFKPERWDNLPEAVTAIPSVYANLFTFYAGAHSCIGFRFSIMEQKALLFSLVRTFEFEKAVPEGAIGRTSATALQKPIVLAERSKGSQMPLILKLYRG</sequence>
<keyword evidence="9" id="KW-0560">Oxidoreductase</keyword>
<dbReference type="AlphaFoldDB" id="A0AAD7KA12"/>
<gene>
    <name evidence="15" type="ORF">DFH07DRAFT_464112</name>
</gene>
<dbReference type="Gene3D" id="1.10.630.10">
    <property type="entry name" value="Cytochrome P450"/>
    <property type="match status" value="1"/>
</dbReference>
<evidence type="ECO:0000256" key="9">
    <source>
        <dbReference type="ARBA" id="ARBA00023002"/>
    </source>
</evidence>
<comment type="pathway">
    <text evidence="3">Secondary metabolite biosynthesis; terpenoid biosynthesis.</text>
</comment>
<dbReference type="GO" id="GO:0016705">
    <property type="term" value="F:oxidoreductase activity, acting on paired donors, with incorporation or reduction of molecular oxygen"/>
    <property type="evidence" value="ECO:0007669"/>
    <property type="project" value="InterPro"/>
</dbReference>
<dbReference type="GO" id="GO:0020037">
    <property type="term" value="F:heme binding"/>
    <property type="evidence" value="ECO:0007669"/>
    <property type="project" value="InterPro"/>
</dbReference>
<comment type="cofactor">
    <cofactor evidence="1 13">
        <name>heme</name>
        <dbReference type="ChEBI" id="CHEBI:30413"/>
    </cofactor>
</comment>
<dbReference type="Proteomes" id="UP001215280">
    <property type="component" value="Unassembled WGS sequence"/>
</dbReference>
<comment type="caution">
    <text evidence="15">The sequence shown here is derived from an EMBL/GenBank/DDBJ whole genome shotgun (WGS) entry which is preliminary data.</text>
</comment>
<dbReference type="Pfam" id="PF00067">
    <property type="entry name" value="p450"/>
    <property type="match status" value="1"/>
</dbReference>
<evidence type="ECO:0000256" key="5">
    <source>
        <dbReference type="ARBA" id="ARBA00022617"/>
    </source>
</evidence>
<organism evidence="15 16">
    <name type="scientific">Mycena maculata</name>
    <dbReference type="NCBI Taxonomy" id="230809"/>
    <lineage>
        <taxon>Eukaryota</taxon>
        <taxon>Fungi</taxon>
        <taxon>Dikarya</taxon>
        <taxon>Basidiomycota</taxon>
        <taxon>Agaricomycotina</taxon>
        <taxon>Agaricomycetes</taxon>
        <taxon>Agaricomycetidae</taxon>
        <taxon>Agaricales</taxon>
        <taxon>Marasmiineae</taxon>
        <taxon>Mycenaceae</taxon>
        <taxon>Mycena</taxon>
    </lineage>
</organism>
<dbReference type="GO" id="GO:0004497">
    <property type="term" value="F:monooxygenase activity"/>
    <property type="evidence" value="ECO:0007669"/>
    <property type="project" value="UniProtKB-KW"/>
</dbReference>
<keyword evidence="7 13" id="KW-0479">Metal-binding</keyword>
<dbReference type="PANTHER" id="PTHR24305">
    <property type="entry name" value="CYTOCHROME P450"/>
    <property type="match status" value="1"/>
</dbReference>
<dbReference type="CDD" id="cd11069">
    <property type="entry name" value="CYP_FUM15-like"/>
    <property type="match status" value="1"/>
</dbReference>
<dbReference type="InterPro" id="IPR001128">
    <property type="entry name" value="Cyt_P450"/>
</dbReference>
<evidence type="ECO:0000313" key="16">
    <source>
        <dbReference type="Proteomes" id="UP001215280"/>
    </source>
</evidence>
<dbReference type="GO" id="GO:0016020">
    <property type="term" value="C:membrane"/>
    <property type="evidence" value="ECO:0007669"/>
    <property type="project" value="UniProtKB-SubCell"/>
</dbReference>
<keyword evidence="6 14" id="KW-0812">Transmembrane</keyword>
<evidence type="ECO:0000256" key="4">
    <source>
        <dbReference type="ARBA" id="ARBA00010617"/>
    </source>
</evidence>
<comment type="subcellular location">
    <subcellularLocation>
        <location evidence="2">Membrane</location>
    </subcellularLocation>
</comment>
<evidence type="ECO:0000313" key="15">
    <source>
        <dbReference type="EMBL" id="KAJ7780141.1"/>
    </source>
</evidence>
<keyword evidence="16" id="KW-1185">Reference proteome</keyword>
<dbReference type="SUPFAM" id="SSF48264">
    <property type="entry name" value="Cytochrome P450"/>
    <property type="match status" value="1"/>
</dbReference>
<keyword evidence="11" id="KW-0503">Monooxygenase</keyword>
<dbReference type="PRINTS" id="PR00385">
    <property type="entry name" value="P450"/>
</dbReference>
<proteinExistence type="inferred from homology"/>
<evidence type="ECO:0000256" key="3">
    <source>
        <dbReference type="ARBA" id="ARBA00004721"/>
    </source>
</evidence>
<evidence type="ECO:0000256" key="2">
    <source>
        <dbReference type="ARBA" id="ARBA00004370"/>
    </source>
</evidence>
<reference evidence="15" key="1">
    <citation type="submission" date="2023-03" db="EMBL/GenBank/DDBJ databases">
        <title>Massive genome expansion in bonnet fungi (Mycena s.s.) driven by repeated elements and novel gene families across ecological guilds.</title>
        <authorList>
            <consortium name="Lawrence Berkeley National Laboratory"/>
            <person name="Harder C.B."/>
            <person name="Miyauchi S."/>
            <person name="Viragh M."/>
            <person name="Kuo A."/>
            <person name="Thoen E."/>
            <person name="Andreopoulos B."/>
            <person name="Lu D."/>
            <person name="Skrede I."/>
            <person name="Drula E."/>
            <person name="Henrissat B."/>
            <person name="Morin E."/>
            <person name="Kohler A."/>
            <person name="Barry K."/>
            <person name="LaButti K."/>
            <person name="Morin E."/>
            <person name="Salamov A."/>
            <person name="Lipzen A."/>
            <person name="Mereny Z."/>
            <person name="Hegedus B."/>
            <person name="Baldrian P."/>
            <person name="Stursova M."/>
            <person name="Weitz H."/>
            <person name="Taylor A."/>
            <person name="Grigoriev I.V."/>
            <person name="Nagy L.G."/>
            <person name="Martin F."/>
            <person name="Kauserud H."/>
        </authorList>
    </citation>
    <scope>NUCLEOTIDE SEQUENCE</scope>
    <source>
        <strain evidence="15">CBHHK188m</strain>
    </source>
</reference>
<evidence type="ECO:0000256" key="11">
    <source>
        <dbReference type="ARBA" id="ARBA00023033"/>
    </source>
</evidence>
<feature type="transmembrane region" description="Helical" evidence="14">
    <location>
        <begin position="7"/>
        <end position="28"/>
    </location>
</feature>
<keyword evidence="10 13" id="KW-0408">Iron</keyword>
<dbReference type="EMBL" id="JARJLG010000006">
    <property type="protein sequence ID" value="KAJ7780141.1"/>
    <property type="molecule type" value="Genomic_DNA"/>
</dbReference>
<evidence type="ECO:0000256" key="12">
    <source>
        <dbReference type="ARBA" id="ARBA00023136"/>
    </source>
</evidence>
<evidence type="ECO:0000256" key="13">
    <source>
        <dbReference type="PIRSR" id="PIRSR602401-1"/>
    </source>
</evidence>
<dbReference type="InterPro" id="IPR050121">
    <property type="entry name" value="Cytochrome_P450_monoxygenase"/>
</dbReference>
<protein>
    <submittedName>
        <fullName evidence="15">Cytochrome P450</fullName>
    </submittedName>
</protein>
<name>A0AAD7KA12_9AGAR</name>
<keyword evidence="12 14" id="KW-0472">Membrane</keyword>